<dbReference type="Gramene" id="PAN06536">
    <property type="protein sequence ID" value="PAN06536"/>
    <property type="gene ID" value="PAHAL_1G270400"/>
</dbReference>
<name>A0A2S3GQE5_9POAL</name>
<reference evidence="2" key="1">
    <citation type="submission" date="2018-04" db="EMBL/GenBank/DDBJ databases">
        <title>WGS assembly of Panicum hallii.</title>
        <authorList>
            <person name="Lovell J."/>
            <person name="Jenkins J."/>
            <person name="Lowry D."/>
            <person name="Mamidi S."/>
            <person name="Sreedasyam A."/>
            <person name="Weng X."/>
            <person name="Barry K."/>
            <person name="Bonette J."/>
            <person name="Campitelli B."/>
            <person name="Daum C."/>
            <person name="Gordon S."/>
            <person name="Gould B."/>
            <person name="Lipzen A."/>
            <person name="Macqueen A."/>
            <person name="Palacio-Mejia J."/>
            <person name="Plott C."/>
            <person name="Shakirov E."/>
            <person name="Shu S."/>
            <person name="Yoshinaga Y."/>
            <person name="Zane M."/>
            <person name="Rokhsar D."/>
            <person name="Grimwood J."/>
            <person name="Schmutz J."/>
            <person name="Juenger T."/>
        </authorList>
    </citation>
    <scope>NUCLEOTIDE SEQUENCE [LARGE SCALE GENOMIC DNA]</scope>
    <source>
        <strain evidence="2">FIL2</strain>
    </source>
</reference>
<evidence type="ECO:0000256" key="1">
    <source>
        <dbReference type="SAM" id="MobiDB-lite"/>
    </source>
</evidence>
<feature type="region of interest" description="Disordered" evidence="1">
    <location>
        <begin position="1"/>
        <end position="31"/>
    </location>
</feature>
<dbReference type="EMBL" id="CM008046">
    <property type="protein sequence ID" value="PAN06536.1"/>
    <property type="molecule type" value="Genomic_DNA"/>
</dbReference>
<accession>A0A2S3GQE5</accession>
<protein>
    <submittedName>
        <fullName evidence="2">Uncharacterized protein</fullName>
    </submittedName>
</protein>
<evidence type="ECO:0000313" key="2">
    <source>
        <dbReference type="EMBL" id="PAN06536.1"/>
    </source>
</evidence>
<feature type="compositionally biased region" description="Low complexity" evidence="1">
    <location>
        <begin position="7"/>
        <end position="25"/>
    </location>
</feature>
<dbReference type="AlphaFoldDB" id="A0A2S3GQE5"/>
<feature type="compositionally biased region" description="Low complexity" evidence="1">
    <location>
        <begin position="59"/>
        <end position="73"/>
    </location>
</feature>
<proteinExistence type="predicted"/>
<feature type="region of interest" description="Disordered" evidence="1">
    <location>
        <begin position="48"/>
        <end position="97"/>
    </location>
</feature>
<gene>
    <name evidence="2" type="ORF">PAHAL_1G270400</name>
</gene>
<organism evidence="2">
    <name type="scientific">Panicum hallii</name>
    <dbReference type="NCBI Taxonomy" id="206008"/>
    <lineage>
        <taxon>Eukaryota</taxon>
        <taxon>Viridiplantae</taxon>
        <taxon>Streptophyta</taxon>
        <taxon>Embryophyta</taxon>
        <taxon>Tracheophyta</taxon>
        <taxon>Spermatophyta</taxon>
        <taxon>Magnoliopsida</taxon>
        <taxon>Liliopsida</taxon>
        <taxon>Poales</taxon>
        <taxon>Poaceae</taxon>
        <taxon>PACMAD clade</taxon>
        <taxon>Panicoideae</taxon>
        <taxon>Panicodae</taxon>
        <taxon>Paniceae</taxon>
        <taxon>Panicinae</taxon>
        <taxon>Panicum</taxon>
        <taxon>Panicum sect. Panicum</taxon>
    </lineage>
</organism>
<dbReference type="Proteomes" id="UP000243499">
    <property type="component" value="Chromosome 1"/>
</dbReference>
<sequence length="97" mass="10345">MEGVVPEGGARPRAAQPAGAAASRGGKPRPLRTAAVWARAWRWRQPVQERMARRGGRPGAAVGRGSRPGAAAGRGRRARWPAWVRPRRARPGAVAAR</sequence>
<feature type="compositionally biased region" description="Basic residues" evidence="1">
    <location>
        <begin position="74"/>
        <end position="90"/>
    </location>
</feature>